<evidence type="ECO:0000313" key="2">
    <source>
        <dbReference type="EMBL" id="KRM01805.1"/>
    </source>
</evidence>
<dbReference type="EMBL" id="AZFY01000148">
    <property type="protein sequence ID" value="KRM01805.1"/>
    <property type="molecule type" value="Genomic_DNA"/>
</dbReference>
<dbReference type="AlphaFoldDB" id="A0A0R1V8J6"/>
<dbReference type="RefSeq" id="WP_056984252.1">
    <property type="nucleotide sequence ID" value="NZ_AZFY01000148.1"/>
</dbReference>
<dbReference type="Proteomes" id="UP000051966">
    <property type="component" value="Unassembled WGS sequence"/>
</dbReference>
<organism evidence="2 3">
    <name type="scientific">Lentilactobacillus farraginis DSM 18382 = JCM 14108</name>
    <dbReference type="NCBI Taxonomy" id="1423743"/>
    <lineage>
        <taxon>Bacteria</taxon>
        <taxon>Bacillati</taxon>
        <taxon>Bacillota</taxon>
        <taxon>Bacilli</taxon>
        <taxon>Lactobacillales</taxon>
        <taxon>Lactobacillaceae</taxon>
        <taxon>Lentilactobacillus</taxon>
    </lineage>
</organism>
<sequence length="108" mass="12121">MQRQLRPTQGQFRNQVQDALHKKRVDEIKLIGDFATIANFIMYVSYIGEIIGNLNGDPISPVQPLFAALNATLWVGYGWLKPTKDWRLIIASFPGVVFGILTALTAMM</sequence>
<reference evidence="2 3" key="1">
    <citation type="journal article" date="2015" name="Genome Announc.">
        <title>Expanding the biotechnology potential of lactobacilli through comparative genomics of 213 strains and associated genera.</title>
        <authorList>
            <person name="Sun Z."/>
            <person name="Harris H.M."/>
            <person name="McCann A."/>
            <person name="Guo C."/>
            <person name="Argimon S."/>
            <person name="Zhang W."/>
            <person name="Yang X."/>
            <person name="Jeffery I.B."/>
            <person name="Cooney J.C."/>
            <person name="Kagawa T.F."/>
            <person name="Liu W."/>
            <person name="Song Y."/>
            <person name="Salvetti E."/>
            <person name="Wrobel A."/>
            <person name="Rasinkangas P."/>
            <person name="Parkhill J."/>
            <person name="Rea M.C."/>
            <person name="O'Sullivan O."/>
            <person name="Ritari J."/>
            <person name="Douillard F.P."/>
            <person name="Paul Ross R."/>
            <person name="Yang R."/>
            <person name="Briner A.E."/>
            <person name="Felis G.E."/>
            <person name="de Vos W.M."/>
            <person name="Barrangou R."/>
            <person name="Klaenhammer T.R."/>
            <person name="Caufield P.W."/>
            <person name="Cui Y."/>
            <person name="Zhang H."/>
            <person name="O'Toole P.W."/>
        </authorList>
    </citation>
    <scope>NUCLEOTIDE SEQUENCE [LARGE SCALE GENOMIC DNA]</scope>
    <source>
        <strain evidence="2 3">DSM 18382</strain>
    </source>
</reference>
<keyword evidence="3" id="KW-1185">Reference proteome</keyword>
<accession>A0A0R1V8J6</accession>
<dbReference type="GO" id="GO:0016020">
    <property type="term" value="C:membrane"/>
    <property type="evidence" value="ECO:0007669"/>
    <property type="project" value="InterPro"/>
</dbReference>
<keyword evidence="1" id="KW-1133">Transmembrane helix</keyword>
<dbReference type="PATRIC" id="fig|1423743.5.peg.1572"/>
<feature type="transmembrane region" description="Helical" evidence="1">
    <location>
        <begin position="30"/>
        <end position="48"/>
    </location>
</feature>
<evidence type="ECO:0000313" key="3">
    <source>
        <dbReference type="Proteomes" id="UP000051966"/>
    </source>
</evidence>
<proteinExistence type="predicted"/>
<keyword evidence="1" id="KW-0472">Membrane</keyword>
<dbReference type="Gene3D" id="1.20.1280.290">
    <property type="match status" value="1"/>
</dbReference>
<name>A0A0R1V8J6_9LACO</name>
<evidence type="ECO:0000256" key="1">
    <source>
        <dbReference type="SAM" id="Phobius"/>
    </source>
</evidence>
<protein>
    <submittedName>
        <fullName evidence="2">Small conserved membrane protein</fullName>
    </submittedName>
</protein>
<dbReference type="Pfam" id="PF03083">
    <property type="entry name" value="MtN3_slv"/>
    <property type="match status" value="1"/>
</dbReference>
<feature type="transmembrane region" description="Helical" evidence="1">
    <location>
        <begin position="60"/>
        <end position="80"/>
    </location>
</feature>
<keyword evidence="1" id="KW-0812">Transmembrane</keyword>
<comment type="caution">
    <text evidence="2">The sequence shown here is derived from an EMBL/GenBank/DDBJ whole genome shotgun (WGS) entry which is preliminary data.</text>
</comment>
<gene>
    <name evidence="2" type="ORF">FD41_GL001516</name>
</gene>
<dbReference type="OrthoDB" id="9794653at2"/>
<dbReference type="InterPro" id="IPR004316">
    <property type="entry name" value="SWEET_rpt"/>
</dbReference>
<feature type="transmembrane region" description="Helical" evidence="1">
    <location>
        <begin position="87"/>
        <end position="107"/>
    </location>
</feature>